<accession>A0A8J3AWM1</accession>
<proteinExistence type="predicted"/>
<reference evidence="2" key="1">
    <citation type="journal article" date="2019" name="Int. J. Syst. Evol. Microbiol.">
        <title>The Global Catalogue of Microorganisms (GCM) 10K type strain sequencing project: providing services to taxonomists for standard genome sequencing and annotation.</title>
        <authorList>
            <consortium name="The Broad Institute Genomics Platform"/>
            <consortium name="The Broad Institute Genome Sequencing Center for Infectious Disease"/>
            <person name="Wu L."/>
            <person name="Ma J."/>
        </authorList>
    </citation>
    <scope>NUCLEOTIDE SEQUENCE [LARGE SCALE GENOMIC DNA]</scope>
    <source>
        <strain evidence="2">CGMCC 1.14993</strain>
    </source>
</reference>
<gene>
    <name evidence="1" type="ORF">GCM10007380_40500</name>
</gene>
<dbReference type="InterPro" id="IPR016024">
    <property type="entry name" value="ARM-type_fold"/>
</dbReference>
<keyword evidence="2" id="KW-1185">Reference proteome</keyword>
<dbReference type="SUPFAM" id="SSF48371">
    <property type="entry name" value="ARM repeat"/>
    <property type="match status" value="1"/>
</dbReference>
<protein>
    <submittedName>
        <fullName evidence="1">Uncharacterized protein</fullName>
    </submittedName>
</protein>
<evidence type="ECO:0000313" key="1">
    <source>
        <dbReference type="EMBL" id="GGI17951.1"/>
    </source>
</evidence>
<name>A0A8J3AWM1_9BACI</name>
<sequence length="717" mass="84024">MNTNKNSRLNILDEYFLHNVDNSNYILDETEIIITKITLSLIKGAKNPDYKGLIPKLPPKMKEIVNLRWEAIIKIFNNQFEEAEDLLLQALNFSKVNRVEKWIKRDILLDLRNLEMVKNNKQNKIVFESQRQKELKKMDKWNYRPILDWSLENALFELTKENYNLHTDTPHTIRFGGTFTSSMNKILNAFNEAILNGSFTFIHIIRERLAYILFSYGKLYSDSRLLLHSLKLFMIEYKVSIVKKILESEWNDLQKEVVDNPSSLIELSVLENNRSEDLVIKCVIIEKFGPYFYDEEINDINVFLKYCMNQEFSMSESLDVKRNAIRAYKDIINRIENEEIIKQVSGIFLEDNHLINDEILKLFNKVQWKKVKYEICKDLAFNLYRKKEDANNSSEIYSTLLNMKNAHPGSLVDIEIDMKKQWEETKSLDINNYFSLQSSPNSLNCEMVKDLIEKIKVVNKNMTNGSSISFGGYSLYHLLANHLMNLSQFSPDLANLFVEILCNPYQSTTNKQECLDCIIRLIKYNEKFVAFLNNKKIGFILQEKISQVLISRGDEIFDKSGQEKLELKLYELLILIDITPKNINDILAKCVEFGTHPFVGVREDALSLVVSISKHYGNTYKNEVIQFLYSKTFDNWYKLKGDSLYYLCDICEAEWENIILNRMFELIDDNNSYVRSSVIVAAQKKVKSSKGNKKYKDMLAILKRDRHYKLREQVGND</sequence>
<dbReference type="RefSeq" id="WP_188483405.1">
    <property type="nucleotide sequence ID" value="NZ_BMHB01000004.1"/>
</dbReference>
<organism evidence="1 2">
    <name type="scientific">Gottfriedia solisilvae</name>
    <dbReference type="NCBI Taxonomy" id="1516104"/>
    <lineage>
        <taxon>Bacteria</taxon>
        <taxon>Bacillati</taxon>
        <taxon>Bacillota</taxon>
        <taxon>Bacilli</taxon>
        <taxon>Bacillales</taxon>
        <taxon>Bacillaceae</taxon>
        <taxon>Gottfriedia</taxon>
    </lineage>
</organism>
<dbReference type="Proteomes" id="UP000626244">
    <property type="component" value="Unassembled WGS sequence"/>
</dbReference>
<evidence type="ECO:0000313" key="2">
    <source>
        <dbReference type="Proteomes" id="UP000626244"/>
    </source>
</evidence>
<dbReference type="AlphaFoldDB" id="A0A8J3AWM1"/>
<comment type="caution">
    <text evidence="1">The sequence shown here is derived from an EMBL/GenBank/DDBJ whole genome shotgun (WGS) entry which is preliminary data.</text>
</comment>
<dbReference type="EMBL" id="BMHB01000004">
    <property type="protein sequence ID" value="GGI17951.1"/>
    <property type="molecule type" value="Genomic_DNA"/>
</dbReference>